<dbReference type="HOGENOM" id="CLU_012780_1_2_1"/>
<dbReference type="PROSITE" id="PS51419">
    <property type="entry name" value="RAB"/>
    <property type="match status" value="1"/>
</dbReference>
<dbReference type="InterPro" id="IPR040385">
    <property type="entry name" value="RABL6"/>
</dbReference>
<dbReference type="InterPro" id="IPR027417">
    <property type="entry name" value="P-loop_NTPase"/>
</dbReference>
<dbReference type="PRINTS" id="PR00449">
    <property type="entry name" value="RASTRNSFRMNG"/>
</dbReference>
<dbReference type="STRING" id="32264.T1K7M9"/>
<dbReference type="SUPFAM" id="SSF52540">
    <property type="entry name" value="P-loop containing nucleoside triphosphate hydrolases"/>
    <property type="match status" value="1"/>
</dbReference>
<dbReference type="EnsemblMetazoa" id="tetur06g04860.1">
    <property type="protein sequence ID" value="tetur06g04860.1"/>
    <property type="gene ID" value="tetur06g04860"/>
</dbReference>
<evidence type="ECO:0000313" key="2">
    <source>
        <dbReference type="EnsemblMetazoa" id="tetur06g04860.1"/>
    </source>
</evidence>
<dbReference type="KEGG" id="tut:107361124"/>
<dbReference type="GO" id="GO:0005525">
    <property type="term" value="F:GTP binding"/>
    <property type="evidence" value="ECO:0007669"/>
    <property type="project" value="InterPro"/>
</dbReference>
<reference evidence="3" key="1">
    <citation type="submission" date="2011-08" db="EMBL/GenBank/DDBJ databases">
        <authorList>
            <person name="Rombauts S."/>
        </authorList>
    </citation>
    <scope>NUCLEOTIDE SEQUENCE</scope>
    <source>
        <strain evidence="3">London</strain>
    </source>
</reference>
<dbReference type="PANTHER" id="PTHR14932:SF1">
    <property type="entry name" value="RAB-LIKE PROTEIN 6"/>
    <property type="match status" value="1"/>
</dbReference>
<feature type="region of interest" description="Disordered" evidence="1">
    <location>
        <begin position="462"/>
        <end position="490"/>
    </location>
</feature>
<feature type="compositionally biased region" description="Polar residues" evidence="1">
    <location>
        <begin position="366"/>
        <end position="389"/>
    </location>
</feature>
<feature type="compositionally biased region" description="Polar residues" evidence="1">
    <location>
        <begin position="508"/>
        <end position="517"/>
    </location>
</feature>
<dbReference type="PANTHER" id="PTHR14932">
    <property type="entry name" value="RAS GTPASE-RELATED"/>
    <property type="match status" value="1"/>
</dbReference>
<dbReference type="Pfam" id="PF08477">
    <property type="entry name" value="Roc"/>
    <property type="match status" value="1"/>
</dbReference>
<evidence type="ECO:0000313" key="3">
    <source>
        <dbReference type="Proteomes" id="UP000015104"/>
    </source>
</evidence>
<dbReference type="EMBL" id="CAEY01001807">
    <property type="status" value="NOT_ANNOTATED_CDS"/>
    <property type="molecule type" value="Genomic_DNA"/>
</dbReference>
<feature type="region of interest" description="Disordered" evidence="1">
    <location>
        <begin position="357"/>
        <end position="391"/>
    </location>
</feature>
<feature type="region of interest" description="Disordered" evidence="1">
    <location>
        <begin position="508"/>
        <end position="561"/>
    </location>
</feature>
<dbReference type="OMA" id="WNYNATD"/>
<dbReference type="eggNOG" id="KOG0084">
    <property type="taxonomic scope" value="Eukaryota"/>
</dbReference>
<dbReference type="GO" id="GO:0005634">
    <property type="term" value="C:nucleus"/>
    <property type="evidence" value="ECO:0007669"/>
    <property type="project" value="TreeGrafter"/>
</dbReference>
<gene>
    <name evidence="2" type="primary">107361124</name>
</gene>
<evidence type="ECO:0000256" key="1">
    <source>
        <dbReference type="SAM" id="MobiDB-lite"/>
    </source>
</evidence>
<proteinExistence type="predicted"/>
<dbReference type="GO" id="GO:0005829">
    <property type="term" value="C:cytosol"/>
    <property type="evidence" value="ECO:0007669"/>
    <property type="project" value="TreeGrafter"/>
</dbReference>
<evidence type="ECO:0008006" key="4">
    <source>
        <dbReference type="Google" id="ProtNLM"/>
    </source>
</evidence>
<name>T1K7M9_TETUR</name>
<protein>
    <recommendedName>
        <fullName evidence="4">Rab-like protein 6</fullName>
    </recommendedName>
</protein>
<accession>T1K7M9</accession>
<dbReference type="AlphaFoldDB" id="T1K7M9"/>
<dbReference type="SMART" id="SM00175">
    <property type="entry name" value="RAB"/>
    <property type="match status" value="1"/>
</dbReference>
<feature type="compositionally biased region" description="Basic and acidic residues" evidence="1">
    <location>
        <begin position="473"/>
        <end position="490"/>
    </location>
</feature>
<keyword evidence="3" id="KW-1185">Reference proteome</keyword>
<sequence>MFSALKRLVGNQNDNKTGPDDVFNQNNCPRRNSVQPMGHHLQRKFAKGVQYNMKIIIKGDRNVGKTCLFMRLQGQKFIEEYTPTEEIQVASIHWNYKATDDVVKVEVWDIVDKGKKRPQIDGLKLNNDKPTLPPKESETAAELALDAEFIDVYKGTNGVIMMLDMTKAWTLDYVQRELPKVPSNIPVLVLSNHRDMGHHRAVSEDQVRMFIDGLQRTEGSGQVRYAEASMRNGFGLKFLHKFFNLPFLHLQRETLLKQLETNSLEINATCQELDILQEADEQDYDKFLDMLTNKRRQIADQLSQTPVINGDHTGGPPRSISMPADLTLRKSSQNPNDLIMKPSPSIIIGATKPINLKDGKIMPTKNGGNPSSSKTNINETGASKQNDNDLISDEDRLYLKSFLEEQPQESKLEDGLALLPEEDESDDDKTTNPMVSGYQAEIDPEDKCPESENVILTEQIAEKPVKSSLQMEQEDKEKIPDKIEKPKESKENVRKILFVEEKTINETVKSVAGTSQSENREAKSTKAGQKGKKSKEKVKNASKNQQKKVKSKAKITNDEYDDNRRLEEFLGPGCDIINSNRAVNEYETL</sequence>
<dbReference type="Proteomes" id="UP000015104">
    <property type="component" value="Unassembled WGS sequence"/>
</dbReference>
<reference evidence="2" key="2">
    <citation type="submission" date="2015-06" db="UniProtKB">
        <authorList>
            <consortium name="EnsemblMetazoa"/>
        </authorList>
    </citation>
    <scope>IDENTIFICATION</scope>
</reference>
<organism evidence="2 3">
    <name type="scientific">Tetranychus urticae</name>
    <name type="common">Two-spotted spider mite</name>
    <dbReference type="NCBI Taxonomy" id="32264"/>
    <lineage>
        <taxon>Eukaryota</taxon>
        <taxon>Metazoa</taxon>
        <taxon>Ecdysozoa</taxon>
        <taxon>Arthropoda</taxon>
        <taxon>Chelicerata</taxon>
        <taxon>Arachnida</taxon>
        <taxon>Acari</taxon>
        <taxon>Acariformes</taxon>
        <taxon>Trombidiformes</taxon>
        <taxon>Prostigmata</taxon>
        <taxon>Eleutherengona</taxon>
        <taxon>Raphignathae</taxon>
        <taxon>Tetranychoidea</taxon>
        <taxon>Tetranychidae</taxon>
        <taxon>Tetranychus</taxon>
    </lineage>
</organism>
<dbReference type="OrthoDB" id="207081at2759"/>
<dbReference type="Gene3D" id="3.40.50.300">
    <property type="entry name" value="P-loop containing nucleotide triphosphate hydrolases"/>
    <property type="match status" value="1"/>
</dbReference>